<protein>
    <submittedName>
        <fullName evidence="5">C-type cytochrome</fullName>
    </submittedName>
</protein>
<keyword evidence="2 3" id="KW-0408">Iron</keyword>
<proteinExistence type="predicted"/>
<evidence type="ECO:0000256" key="1">
    <source>
        <dbReference type="ARBA" id="ARBA00022723"/>
    </source>
</evidence>
<evidence type="ECO:0000256" key="3">
    <source>
        <dbReference type="PROSITE-ProRule" id="PRU00433"/>
    </source>
</evidence>
<dbReference type="Proteomes" id="UP001138686">
    <property type="component" value="Unassembled WGS sequence"/>
</dbReference>
<evidence type="ECO:0000259" key="4">
    <source>
        <dbReference type="PROSITE" id="PS51007"/>
    </source>
</evidence>
<comment type="caution">
    <text evidence="5">The sequence shown here is derived from an EMBL/GenBank/DDBJ whole genome shotgun (WGS) entry which is preliminary data.</text>
</comment>
<dbReference type="Pfam" id="PF00034">
    <property type="entry name" value="Cytochrom_C"/>
    <property type="match status" value="1"/>
</dbReference>
<keyword evidence="3" id="KW-0349">Heme</keyword>
<dbReference type="GO" id="GO:0046872">
    <property type="term" value="F:metal ion binding"/>
    <property type="evidence" value="ECO:0007669"/>
    <property type="project" value="UniProtKB-KW"/>
</dbReference>
<dbReference type="PROSITE" id="PS51007">
    <property type="entry name" value="CYTC"/>
    <property type="match status" value="1"/>
</dbReference>
<organism evidence="5 6">
    <name type="scientific">Halomarinibacterium sedimenti</name>
    <dbReference type="NCBI Taxonomy" id="2857106"/>
    <lineage>
        <taxon>Bacteria</taxon>
        <taxon>Pseudomonadati</taxon>
        <taxon>Bacteroidota</taxon>
        <taxon>Flavobacteriia</taxon>
        <taxon>Flavobacteriales</taxon>
        <taxon>Flavobacteriaceae</taxon>
        <taxon>Halomarinibacterium</taxon>
    </lineage>
</organism>
<dbReference type="RefSeq" id="WP_219050883.1">
    <property type="nucleotide sequence ID" value="NZ_JAHWDP010000001.1"/>
</dbReference>
<reference evidence="5" key="1">
    <citation type="submission" date="2021-07" db="EMBL/GenBank/DDBJ databases">
        <title>Aureisphaera sp. CAU 1614 isolated from sea sediment.</title>
        <authorList>
            <person name="Kim W."/>
        </authorList>
    </citation>
    <scope>NUCLEOTIDE SEQUENCE</scope>
    <source>
        <strain evidence="5">CAU 1614</strain>
    </source>
</reference>
<evidence type="ECO:0000313" key="6">
    <source>
        <dbReference type="Proteomes" id="UP001138686"/>
    </source>
</evidence>
<feature type="domain" description="Cytochrome c" evidence="4">
    <location>
        <begin position="75"/>
        <end position="165"/>
    </location>
</feature>
<dbReference type="AlphaFoldDB" id="A0A9X1FNK1"/>
<dbReference type="GO" id="GO:0020037">
    <property type="term" value="F:heme binding"/>
    <property type="evidence" value="ECO:0007669"/>
    <property type="project" value="InterPro"/>
</dbReference>
<sequence length="165" mass="18341">MKLSFKILAISTLALLMSCGEKDTKKEEKISIGTTQPKKEEVKKEVAKASETIDLTNKGIGPITSVTLDAEINSAMALKGEEVFKAKCTACHKIGKKFIGPAPNKILERRTPEWVMNMILNPEEMTQKDPLAKQLLIEFNGSPMANQGLTEEEARSILEYFRTLE</sequence>
<gene>
    <name evidence="5" type="ORF">KXJ69_02350</name>
</gene>
<evidence type="ECO:0000313" key="5">
    <source>
        <dbReference type="EMBL" id="MBW2936927.1"/>
    </source>
</evidence>
<keyword evidence="1 3" id="KW-0479">Metal-binding</keyword>
<evidence type="ECO:0000256" key="2">
    <source>
        <dbReference type="ARBA" id="ARBA00023004"/>
    </source>
</evidence>
<name>A0A9X1FNK1_9FLAO</name>
<dbReference type="GO" id="GO:0009055">
    <property type="term" value="F:electron transfer activity"/>
    <property type="evidence" value="ECO:0007669"/>
    <property type="project" value="InterPro"/>
</dbReference>
<accession>A0A9X1FNK1</accession>
<dbReference type="EMBL" id="JAHWDP010000001">
    <property type="protein sequence ID" value="MBW2936927.1"/>
    <property type="molecule type" value="Genomic_DNA"/>
</dbReference>
<dbReference type="InterPro" id="IPR009056">
    <property type="entry name" value="Cyt_c-like_dom"/>
</dbReference>
<keyword evidence="6" id="KW-1185">Reference proteome</keyword>
<dbReference type="PROSITE" id="PS51257">
    <property type="entry name" value="PROKAR_LIPOPROTEIN"/>
    <property type="match status" value="1"/>
</dbReference>